<feature type="transmembrane region" description="Helical" evidence="1">
    <location>
        <begin position="52"/>
        <end position="70"/>
    </location>
</feature>
<evidence type="ECO:0000256" key="1">
    <source>
        <dbReference type="SAM" id="Phobius"/>
    </source>
</evidence>
<dbReference type="Proteomes" id="UP000663400">
    <property type="component" value="Chromosome"/>
</dbReference>
<keyword evidence="1" id="KW-0812">Transmembrane</keyword>
<gene>
    <name evidence="2" type="ORF">HIV01_003485</name>
</gene>
<evidence type="ECO:0000313" key="3">
    <source>
        <dbReference type="Proteomes" id="UP000663400"/>
    </source>
</evidence>
<protein>
    <recommendedName>
        <fullName evidence="4">Phage holin family protein</fullName>
    </recommendedName>
</protein>
<proteinExistence type="predicted"/>
<name>A0ABX7RBT2_9GAMM</name>
<keyword evidence="1" id="KW-1133">Transmembrane helix</keyword>
<keyword evidence="3" id="KW-1185">Reference proteome</keyword>
<keyword evidence="1" id="KW-0472">Membrane</keyword>
<sequence length="122" mass="13890">MSGGLKYPQRRLDVDKVHRNTSQEIVEITVDKLRLILSAHIKKSEKLNEWQAALGVLISLIATLCTTTFRDTFGVRADVWKALFIVACVLSTVWLIKGVIRLFRQEGIEQLLCKIKNEQTLP</sequence>
<reference evidence="2 3" key="1">
    <citation type="submission" date="2021-02" db="EMBL/GenBank/DDBJ databases">
        <title>Lysobacter arenosi sp. nov., isolated from soil of gangwondo yeongwol, south Korea.</title>
        <authorList>
            <person name="Kim K.R."/>
            <person name="Kim K.H."/>
            <person name="Jeon C.O."/>
        </authorList>
    </citation>
    <scope>NUCLEOTIDE SEQUENCE [LARGE SCALE GENOMIC DNA]</scope>
    <source>
        <strain evidence="2 3">R7</strain>
    </source>
</reference>
<accession>A0ABX7RBT2</accession>
<evidence type="ECO:0000313" key="2">
    <source>
        <dbReference type="EMBL" id="QSX75607.1"/>
    </source>
</evidence>
<dbReference type="EMBL" id="CP071517">
    <property type="protein sequence ID" value="QSX75607.1"/>
    <property type="molecule type" value="Genomic_DNA"/>
</dbReference>
<evidence type="ECO:0008006" key="4">
    <source>
        <dbReference type="Google" id="ProtNLM"/>
    </source>
</evidence>
<feature type="transmembrane region" description="Helical" evidence="1">
    <location>
        <begin position="82"/>
        <end position="100"/>
    </location>
</feature>
<organism evidence="2 3">
    <name type="scientific">Lysobacter arenosi</name>
    <dbReference type="NCBI Taxonomy" id="2795387"/>
    <lineage>
        <taxon>Bacteria</taxon>
        <taxon>Pseudomonadati</taxon>
        <taxon>Pseudomonadota</taxon>
        <taxon>Gammaproteobacteria</taxon>
        <taxon>Lysobacterales</taxon>
        <taxon>Lysobacteraceae</taxon>
        <taxon>Lysobacter</taxon>
    </lineage>
</organism>
<dbReference type="RefSeq" id="WP_200604963.1">
    <property type="nucleotide sequence ID" value="NZ_CP071517.1"/>
</dbReference>